<reference evidence="2" key="2">
    <citation type="submission" date="2020-09" db="EMBL/GenBank/DDBJ databases">
        <authorList>
            <person name="Sun Q."/>
            <person name="Zhou Y."/>
        </authorList>
    </citation>
    <scope>NUCLEOTIDE SEQUENCE</scope>
    <source>
        <strain evidence="2">CGMCC 1.7081</strain>
    </source>
</reference>
<comment type="caution">
    <text evidence="2">The sequence shown here is derived from an EMBL/GenBank/DDBJ whole genome shotgun (WGS) entry which is preliminary data.</text>
</comment>
<dbReference type="Proteomes" id="UP000611500">
    <property type="component" value="Unassembled WGS sequence"/>
</dbReference>
<name>A0A8J3MEN9_9RHOB</name>
<evidence type="ECO:0000256" key="1">
    <source>
        <dbReference type="SAM" id="MobiDB-lite"/>
    </source>
</evidence>
<evidence type="ECO:0000313" key="2">
    <source>
        <dbReference type="EMBL" id="GHG99212.1"/>
    </source>
</evidence>
<gene>
    <name evidence="2" type="ORF">GCM10010961_35020</name>
</gene>
<sequence length="106" mass="11384">MQRVEAKANLSIPVPNRTAQLTLSADNPVAQELSARSSSLKASMTRPQRSDKKYGNFGPRPRKGQGDQAAFPVSLANPTLSQEDQVMAEANPRGAASIIILIKVRA</sequence>
<reference evidence="2" key="1">
    <citation type="journal article" date="2014" name="Int. J. Syst. Evol. Microbiol.">
        <title>Complete genome sequence of Corynebacterium casei LMG S-19264T (=DSM 44701T), isolated from a smear-ripened cheese.</title>
        <authorList>
            <consortium name="US DOE Joint Genome Institute (JGI-PGF)"/>
            <person name="Walter F."/>
            <person name="Albersmeier A."/>
            <person name="Kalinowski J."/>
            <person name="Ruckert C."/>
        </authorList>
    </citation>
    <scope>NUCLEOTIDE SEQUENCE</scope>
    <source>
        <strain evidence="2">CGMCC 1.7081</strain>
    </source>
</reference>
<accession>A0A8J3MEN9</accession>
<protein>
    <submittedName>
        <fullName evidence="2">Uncharacterized protein</fullName>
    </submittedName>
</protein>
<organism evidence="2 3">
    <name type="scientific">Pseudodonghicola xiamenensis</name>
    <dbReference type="NCBI Taxonomy" id="337702"/>
    <lineage>
        <taxon>Bacteria</taxon>
        <taxon>Pseudomonadati</taxon>
        <taxon>Pseudomonadota</taxon>
        <taxon>Alphaproteobacteria</taxon>
        <taxon>Rhodobacterales</taxon>
        <taxon>Paracoccaceae</taxon>
        <taxon>Pseudodonghicola</taxon>
    </lineage>
</organism>
<evidence type="ECO:0000313" key="3">
    <source>
        <dbReference type="Proteomes" id="UP000611500"/>
    </source>
</evidence>
<dbReference type="AlphaFoldDB" id="A0A8J3MEN9"/>
<dbReference type="EMBL" id="BNAP01000023">
    <property type="protein sequence ID" value="GHG99212.1"/>
    <property type="molecule type" value="Genomic_DNA"/>
</dbReference>
<feature type="region of interest" description="Disordered" evidence="1">
    <location>
        <begin position="23"/>
        <end position="71"/>
    </location>
</feature>
<feature type="compositionally biased region" description="Polar residues" evidence="1">
    <location>
        <begin position="34"/>
        <end position="47"/>
    </location>
</feature>
<proteinExistence type="predicted"/>
<keyword evidence="3" id="KW-1185">Reference proteome</keyword>